<dbReference type="Gene3D" id="1.20.1730.10">
    <property type="entry name" value="Sodium/glucose cotransporter"/>
    <property type="match status" value="1"/>
</dbReference>
<keyword evidence="10" id="KW-0325">Glycoprotein</keyword>
<feature type="transmembrane region" description="Helical" evidence="14">
    <location>
        <begin position="351"/>
        <end position="374"/>
    </location>
</feature>
<dbReference type="PANTHER" id="PTHR42985:SF40">
    <property type="entry name" value="LD47995P-RELATED"/>
    <property type="match status" value="1"/>
</dbReference>
<keyword evidence="4" id="KW-1003">Cell membrane</keyword>
<keyword evidence="16" id="KW-1185">Reference proteome</keyword>
<evidence type="ECO:0000256" key="10">
    <source>
        <dbReference type="ARBA" id="ARBA00023180"/>
    </source>
</evidence>
<dbReference type="Pfam" id="PF00474">
    <property type="entry name" value="SSF"/>
    <property type="match status" value="1"/>
</dbReference>
<protein>
    <submittedName>
        <fullName evidence="15">Uncharacterized protein</fullName>
    </submittedName>
</protein>
<dbReference type="InterPro" id="IPR018212">
    <property type="entry name" value="Na/solute_symporter_CS"/>
</dbReference>
<keyword evidence="9 14" id="KW-0472">Membrane</keyword>
<comment type="caution">
    <text evidence="15">The sequence shown here is derived from an EMBL/GenBank/DDBJ whole genome shotgun (WGS) entry which is preliminary data.</text>
</comment>
<dbReference type="EMBL" id="CAJNOR010004154">
    <property type="protein sequence ID" value="CAF1479346.1"/>
    <property type="molecule type" value="Genomic_DNA"/>
</dbReference>
<feature type="transmembrane region" description="Helical" evidence="14">
    <location>
        <begin position="80"/>
        <end position="99"/>
    </location>
</feature>
<dbReference type="GO" id="GO:0005886">
    <property type="term" value="C:plasma membrane"/>
    <property type="evidence" value="ECO:0007669"/>
    <property type="project" value="UniProtKB-SubCell"/>
</dbReference>
<dbReference type="GO" id="GO:0006814">
    <property type="term" value="P:sodium ion transport"/>
    <property type="evidence" value="ECO:0007669"/>
    <property type="project" value="UniProtKB-KW"/>
</dbReference>
<feature type="transmembrane region" description="Helical" evidence="14">
    <location>
        <begin position="111"/>
        <end position="131"/>
    </location>
</feature>
<gene>
    <name evidence="15" type="ORF">XAT740_LOCUS38444</name>
</gene>
<evidence type="ECO:0000256" key="12">
    <source>
        <dbReference type="ARBA" id="ARBA00036099"/>
    </source>
</evidence>
<keyword evidence="6 14" id="KW-1133">Transmembrane helix</keyword>
<evidence type="ECO:0000256" key="13">
    <source>
        <dbReference type="RuleBase" id="RU362091"/>
    </source>
</evidence>
<evidence type="ECO:0000256" key="4">
    <source>
        <dbReference type="ARBA" id="ARBA00022475"/>
    </source>
</evidence>
<dbReference type="InterPro" id="IPR038377">
    <property type="entry name" value="Na/Glc_symporter_sf"/>
</dbReference>
<feature type="transmembrane region" description="Helical" evidence="14">
    <location>
        <begin position="421"/>
        <end position="439"/>
    </location>
</feature>
<evidence type="ECO:0000256" key="11">
    <source>
        <dbReference type="ARBA" id="ARBA00023201"/>
    </source>
</evidence>
<name>A0A815RQ11_ADIRI</name>
<feature type="transmembrane region" description="Helical" evidence="14">
    <location>
        <begin position="197"/>
        <end position="219"/>
    </location>
</feature>
<dbReference type="Proteomes" id="UP000663828">
    <property type="component" value="Unassembled WGS sequence"/>
</dbReference>
<proteinExistence type="inferred from homology"/>
<accession>A0A815RQ11</accession>
<evidence type="ECO:0000313" key="16">
    <source>
        <dbReference type="Proteomes" id="UP000663828"/>
    </source>
</evidence>
<feature type="transmembrane region" description="Helical" evidence="14">
    <location>
        <begin position="154"/>
        <end position="177"/>
    </location>
</feature>
<dbReference type="GO" id="GO:0015293">
    <property type="term" value="F:symporter activity"/>
    <property type="evidence" value="ECO:0007669"/>
    <property type="project" value="TreeGrafter"/>
</dbReference>
<dbReference type="InterPro" id="IPR001734">
    <property type="entry name" value="Na/solute_symporter"/>
</dbReference>
<dbReference type="PANTHER" id="PTHR42985">
    <property type="entry name" value="SODIUM-COUPLED MONOCARBOXYLATE TRANSPORTER"/>
    <property type="match status" value="1"/>
</dbReference>
<evidence type="ECO:0000256" key="1">
    <source>
        <dbReference type="ARBA" id="ARBA00004651"/>
    </source>
</evidence>
<organism evidence="15 16">
    <name type="scientific">Adineta ricciae</name>
    <name type="common">Rotifer</name>
    <dbReference type="NCBI Taxonomy" id="249248"/>
    <lineage>
        <taxon>Eukaryota</taxon>
        <taxon>Metazoa</taxon>
        <taxon>Spiralia</taxon>
        <taxon>Gnathifera</taxon>
        <taxon>Rotifera</taxon>
        <taxon>Eurotatoria</taxon>
        <taxon>Bdelloidea</taxon>
        <taxon>Adinetida</taxon>
        <taxon>Adinetidae</taxon>
        <taxon>Adineta</taxon>
    </lineage>
</organism>
<reference evidence="15" key="1">
    <citation type="submission" date="2021-02" db="EMBL/GenBank/DDBJ databases">
        <authorList>
            <person name="Nowell W R."/>
        </authorList>
    </citation>
    <scope>NUCLEOTIDE SEQUENCE</scope>
</reference>
<evidence type="ECO:0000256" key="7">
    <source>
        <dbReference type="ARBA" id="ARBA00023053"/>
    </source>
</evidence>
<dbReference type="PROSITE" id="PS50283">
    <property type="entry name" value="NA_SOLUT_SYMP_3"/>
    <property type="match status" value="1"/>
</dbReference>
<evidence type="ECO:0000313" key="15">
    <source>
        <dbReference type="EMBL" id="CAF1479346.1"/>
    </source>
</evidence>
<evidence type="ECO:0000256" key="6">
    <source>
        <dbReference type="ARBA" id="ARBA00022989"/>
    </source>
</evidence>
<dbReference type="AlphaFoldDB" id="A0A815RQ11"/>
<keyword evidence="7" id="KW-0915">Sodium</keyword>
<comment type="catalytic activity">
    <reaction evidence="12">
        <text>iodide(out) + 2 Na(+)(out) = iodide(in) + 2 Na(+)(in)</text>
        <dbReference type="Rhea" id="RHEA:71207"/>
        <dbReference type="ChEBI" id="CHEBI:16382"/>
        <dbReference type="ChEBI" id="CHEBI:29101"/>
    </reaction>
</comment>
<keyword evidence="3" id="KW-0813">Transport</keyword>
<comment type="subcellular location">
    <subcellularLocation>
        <location evidence="1">Cell membrane</location>
        <topology evidence="1">Multi-pass membrane protein</topology>
    </subcellularLocation>
</comment>
<comment type="similarity">
    <text evidence="2 13">Belongs to the sodium:solute symporter (SSF) (TC 2.A.21) family.</text>
</comment>
<evidence type="ECO:0000256" key="2">
    <source>
        <dbReference type="ARBA" id="ARBA00006434"/>
    </source>
</evidence>
<dbReference type="GO" id="GO:0015075">
    <property type="term" value="F:monoatomic ion transmembrane transporter activity"/>
    <property type="evidence" value="ECO:0007669"/>
    <property type="project" value="UniProtKB-ARBA"/>
</dbReference>
<feature type="transmembrane region" description="Helical" evidence="14">
    <location>
        <begin position="58"/>
        <end position="74"/>
    </location>
</feature>
<evidence type="ECO:0000256" key="3">
    <source>
        <dbReference type="ARBA" id="ARBA00022448"/>
    </source>
</evidence>
<evidence type="ECO:0000256" key="8">
    <source>
        <dbReference type="ARBA" id="ARBA00023065"/>
    </source>
</evidence>
<dbReference type="GO" id="GO:0098660">
    <property type="term" value="P:inorganic ion transmembrane transport"/>
    <property type="evidence" value="ECO:0007669"/>
    <property type="project" value="UniProtKB-ARBA"/>
</dbReference>
<evidence type="ECO:0000256" key="9">
    <source>
        <dbReference type="ARBA" id="ARBA00023136"/>
    </source>
</evidence>
<feature type="transmembrane region" description="Helical" evidence="14">
    <location>
        <begin position="27"/>
        <end position="46"/>
    </location>
</feature>
<keyword evidence="8" id="KW-0406">Ion transport</keyword>
<evidence type="ECO:0000256" key="5">
    <source>
        <dbReference type="ARBA" id="ARBA00022692"/>
    </source>
</evidence>
<dbReference type="PROSITE" id="PS00456">
    <property type="entry name" value="NA_SOLUT_SYMP_1"/>
    <property type="match status" value="1"/>
</dbReference>
<dbReference type="InterPro" id="IPR051163">
    <property type="entry name" value="Sodium:Solute_Symporter_SSF"/>
</dbReference>
<feature type="transmembrane region" description="Helical" evidence="14">
    <location>
        <begin position="257"/>
        <end position="282"/>
    </location>
</feature>
<sequence>MSLLASIMSAAFLLGTPVEIYTYGSVYLYYAIAYTIGTYLTVNLFLPKYLQIKCTSPIYMGVILCGPSLALSQITGLSLWMIVGFAGVICTFYTSIGGMKAVIWADVKQTVMMFLGVMLSIVFGFMDAGGIEKVFKTAIQGDRLNLINFYISPFIRYIFWNITCGGGLYFTAAIACLQIQAQRFLCVKDLRSAKKVAWINCFQFIFMLFLTACVGLLLYSKYQSCDPLQAKIISKADQLYPLFVTETLGKIPGLTGIFISCILNASLSSISSGINSIVTVMVEDIYKRIKTSSTISDQQQTIISKVVSVSLGVLTICLSLSDVAYGKSCACAPILGIYLVGFFLRRVNSRSILIAFFLCLIFQMWTLIGSTLAIKQRVRSDGRLSLSIQECSPPLNITRSTRINENTAEQNFFLPLYSMSFLWYNVNGVVLVVVLSYFVSLTCRVKDSQSVDEQLLISWRNLFICSSERQDDKQVNDPELNESMLSSK</sequence>
<keyword evidence="11" id="KW-0739">Sodium transport</keyword>
<keyword evidence="5 14" id="KW-0812">Transmembrane</keyword>
<evidence type="ECO:0000256" key="14">
    <source>
        <dbReference type="SAM" id="Phobius"/>
    </source>
</evidence>